<evidence type="ECO:0000259" key="4">
    <source>
        <dbReference type="SMART" id="SM00853"/>
    </source>
</evidence>
<protein>
    <submittedName>
        <fullName evidence="7">DNA mismatch repair protein Mlh3</fullName>
    </submittedName>
</protein>
<dbReference type="InterPro" id="IPR014721">
    <property type="entry name" value="Ribsml_uS5_D2-typ_fold_subgr"/>
</dbReference>
<dbReference type="GO" id="GO:0030983">
    <property type="term" value="F:mismatched DNA binding"/>
    <property type="evidence" value="ECO:0007669"/>
    <property type="project" value="InterPro"/>
</dbReference>
<feature type="domain" description="MutL C-terminal dimerisation" evidence="4">
    <location>
        <begin position="924"/>
        <end position="1107"/>
    </location>
</feature>
<evidence type="ECO:0000313" key="6">
    <source>
        <dbReference type="Proteomes" id="UP000504632"/>
    </source>
</evidence>
<name>A0A6J2UY96_CHACN</name>
<dbReference type="InterPro" id="IPR013507">
    <property type="entry name" value="DNA_mismatch_S5_2-like"/>
</dbReference>
<keyword evidence="6" id="KW-1185">Reference proteome</keyword>
<dbReference type="SUPFAM" id="SSF54211">
    <property type="entry name" value="Ribosomal protein S5 domain 2-like"/>
    <property type="match status" value="1"/>
</dbReference>
<dbReference type="FunFam" id="3.30.1370.100:FF:000003">
    <property type="entry name" value="DNA mismatch repair protein Mlh3"/>
    <property type="match status" value="1"/>
</dbReference>
<proteinExistence type="inferred from homology"/>
<dbReference type="GO" id="GO:0005524">
    <property type="term" value="F:ATP binding"/>
    <property type="evidence" value="ECO:0007669"/>
    <property type="project" value="InterPro"/>
</dbReference>
<dbReference type="InterPro" id="IPR042121">
    <property type="entry name" value="MutL_C_regsub"/>
</dbReference>
<dbReference type="InParanoid" id="A0A6J2UY96"/>
<dbReference type="GO" id="GO:0140664">
    <property type="term" value="F:ATP-dependent DNA damage sensor activity"/>
    <property type="evidence" value="ECO:0007669"/>
    <property type="project" value="InterPro"/>
</dbReference>
<evidence type="ECO:0000256" key="2">
    <source>
        <dbReference type="ARBA" id="ARBA00022763"/>
    </source>
</evidence>
<comment type="similarity">
    <text evidence="1">Belongs to the DNA mismatch repair MutL/HexB family.</text>
</comment>
<evidence type="ECO:0000256" key="1">
    <source>
        <dbReference type="ARBA" id="ARBA00006082"/>
    </source>
</evidence>
<organism evidence="6 7">
    <name type="scientific">Chanos chanos</name>
    <name type="common">Milkfish</name>
    <name type="synonym">Mugil chanos</name>
    <dbReference type="NCBI Taxonomy" id="29144"/>
    <lineage>
        <taxon>Eukaryota</taxon>
        <taxon>Metazoa</taxon>
        <taxon>Chordata</taxon>
        <taxon>Craniata</taxon>
        <taxon>Vertebrata</taxon>
        <taxon>Euteleostomi</taxon>
        <taxon>Actinopterygii</taxon>
        <taxon>Neopterygii</taxon>
        <taxon>Teleostei</taxon>
        <taxon>Ostariophysi</taxon>
        <taxon>Gonorynchiformes</taxon>
        <taxon>Chanidae</taxon>
        <taxon>Chanos</taxon>
    </lineage>
</organism>
<dbReference type="FunFam" id="3.30.230.10:FF:000028">
    <property type="entry name" value="DNA mismatch repair protein Mlh3"/>
    <property type="match status" value="1"/>
</dbReference>
<feature type="region of interest" description="Disordered" evidence="3">
    <location>
        <begin position="773"/>
        <end position="804"/>
    </location>
</feature>
<dbReference type="InterPro" id="IPR002099">
    <property type="entry name" value="MutL/Mlh/PMS"/>
</dbReference>
<dbReference type="GO" id="GO:0006298">
    <property type="term" value="P:mismatch repair"/>
    <property type="evidence" value="ECO:0007669"/>
    <property type="project" value="InterPro"/>
</dbReference>
<dbReference type="OrthoDB" id="429932at2759"/>
<dbReference type="InterPro" id="IPR020568">
    <property type="entry name" value="Ribosomal_Su5_D2-typ_SF"/>
</dbReference>
<evidence type="ECO:0000313" key="7">
    <source>
        <dbReference type="RefSeq" id="XP_030624608.1"/>
    </source>
</evidence>
<dbReference type="NCBIfam" id="TIGR00585">
    <property type="entry name" value="mutl"/>
    <property type="match status" value="1"/>
</dbReference>
<evidence type="ECO:0000256" key="3">
    <source>
        <dbReference type="SAM" id="MobiDB-lite"/>
    </source>
</evidence>
<dbReference type="InterPro" id="IPR036890">
    <property type="entry name" value="HATPase_C_sf"/>
</dbReference>
<dbReference type="GO" id="GO:0005634">
    <property type="term" value="C:nucleus"/>
    <property type="evidence" value="ECO:0007669"/>
    <property type="project" value="UniProtKB-ARBA"/>
</dbReference>
<dbReference type="CTD" id="27030"/>
<accession>A0A6J2UY96</accession>
<dbReference type="SUPFAM" id="SSF55874">
    <property type="entry name" value="ATPase domain of HSP90 chaperone/DNA topoisomerase II/histidine kinase"/>
    <property type="match status" value="1"/>
</dbReference>
<dbReference type="RefSeq" id="XP_030624608.1">
    <property type="nucleotide sequence ID" value="XM_030768748.1"/>
</dbReference>
<gene>
    <name evidence="7" type="primary">mlh3</name>
</gene>
<reference evidence="7" key="1">
    <citation type="submission" date="2025-08" db="UniProtKB">
        <authorList>
            <consortium name="RefSeq"/>
        </authorList>
    </citation>
    <scope>IDENTIFICATION</scope>
</reference>
<dbReference type="InterPro" id="IPR037198">
    <property type="entry name" value="MutL_C_sf"/>
</dbReference>
<dbReference type="SMART" id="SM01340">
    <property type="entry name" value="DNA_mis_repair"/>
    <property type="match status" value="1"/>
</dbReference>
<dbReference type="Proteomes" id="UP000504632">
    <property type="component" value="Chromosome 3"/>
</dbReference>
<dbReference type="InterPro" id="IPR038973">
    <property type="entry name" value="MutL/Mlh/Pms-like"/>
</dbReference>
<dbReference type="FunFam" id="3.30.565.10:FF:000017">
    <property type="entry name" value="PMS1 homolog 1, mismatch repair system component"/>
    <property type="match status" value="1"/>
</dbReference>
<dbReference type="SUPFAM" id="SSF118116">
    <property type="entry name" value="DNA mismatch repair protein MutL"/>
    <property type="match status" value="1"/>
</dbReference>
<dbReference type="SMART" id="SM00853">
    <property type="entry name" value="MutL_C"/>
    <property type="match status" value="1"/>
</dbReference>
<dbReference type="PANTHER" id="PTHR10073">
    <property type="entry name" value="DNA MISMATCH REPAIR PROTEIN MLH, PMS, MUTL"/>
    <property type="match status" value="1"/>
</dbReference>
<feature type="domain" description="DNA mismatch repair protein S5" evidence="5">
    <location>
        <begin position="211"/>
        <end position="348"/>
    </location>
</feature>
<dbReference type="GeneID" id="115807651"/>
<dbReference type="CDD" id="cd16926">
    <property type="entry name" value="HATPase_MutL-MLH-PMS-like"/>
    <property type="match status" value="1"/>
</dbReference>
<dbReference type="Gene3D" id="3.30.1540.20">
    <property type="entry name" value="MutL, C-terminal domain, dimerisation subdomain"/>
    <property type="match status" value="1"/>
</dbReference>
<feature type="compositionally biased region" description="Basic and acidic residues" evidence="3">
    <location>
        <begin position="792"/>
        <end position="801"/>
    </location>
</feature>
<dbReference type="Pfam" id="PF08676">
    <property type="entry name" value="MutL_C"/>
    <property type="match status" value="1"/>
</dbReference>
<dbReference type="InterPro" id="IPR014790">
    <property type="entry name" value="MutL_C"/>
</dbReference>
<dbReference type="CDD" id="cd03486">
    <property type="entry name" value="MutL_Trans_MLH3"/>
    <property type="match status" value="1"/>
</dbReference>
<sequence>MIKCLSKEVQAKLRSGIAIFSLQQCVEELILNSIDAEATCIAVKIDLVACKVQVVDNGSGMEREDMENVGTRYYTSKCCSLEDLDKICFYGFRGEAIASIVSLAGMVEISSRTKLSVKTHVKIFDEGKGLDVFEAQTTRPCSGTTVSICSFFYNMPVRRKRMDSVLELEQIRQRVEAISLMHPSVSFTVKKECSNVMLVQLSKARNTYYRFVQIHGLGRAQKLGEIHYTHGQFEMTGHIGREGHYSSSLQFLFVNRRLLLKTRIHKLLNNLLRRVSSVSKQNSPGGSHATTSPKLRTGTDVHGVYVINISCPQNEYDICLEPAKTLIEFKDWDNVLLFIEEGVKAFLTKENLVTEYSMRNSQDDGSPTVFDDQDNSAEGVEDDLQHISGDCEKEMMLSSHTVHRKLGGDFKGTGRFSAANNKLVATVEESHTVQDQEAQSIEQNLQCVSLNAEPKLNTDLDTEIDFQQDELVHQLPTSTSRPSVVMNKEGIEDQDSVFSGKADHELELNVINNSVTLSLSANILDVEQAAKNSKNTDKKAISPIQNFAPKRKLSLLEDQNVKRHYHSGCPSSVVSKVTLCQNFAGSLDKFRRMYGKDADTTQQSLTTSGTDVSKATAEVPETLAELHEENELMCHMEESPVRQEIGTKPGHKRPLQDSPPTLSAYTELKSTAKQTKKNKTSLAAKLSHLTHYKKKDKRLGSESEDSLDIMRNCLFKDVGKPDLVMDEQSNDNCASFTSMPGTRSPTSTSGTMPSSFQMLCFSGSHSLPGKTLTSASLDEPQPLNLTLNTDGKAPEEGKESENDCINSESSKWQMYFDEPLGKFVYINEVTGLSKYEAPSEEESAVSCTSDVTNMAVSVLSNKDDTQGPSALETLFSEWNNPVFIRPPEVAVDVTVGQAEGLAVKVHNILFPYRFTKDMMHSMQVIHQVDKKFLVCLMNTTDKDSMSNCETEGNLVVLIDQHAAHERVRLERLVAESYEDDPDMPGQRRLCSSRVTPPLEISVCDEEIRLLRSCRPFLKDLALEVSFPQTEKPHVLLEKVPTCFIEKEKTEMSSGRQTVIRSIAEEYVRELIELVRSTGRVRGTLPLTVHNVLASQACHGAIKFNHSLSKEESRNLVRSLSTCQLPFQCAHGRPSMTPLVDLLHLSNESQEPPKPNLRKLRRMCKAWQLYGKD</sequence>
<keyword evidence="2" id="KW-0227">DNA damage</keyword>
<dbReference type="PANTHER" id="PTHR10073:SF47">
    <property type="entry name" value="DNA MISMATCH REPAIR PROTEIN MLH3"/>
    <property type="match status" value="1"/>
</dbReference>
<evidence type="ECO:0000259" key="5">
    <source>
        <dbReference type="SMART" id="SM01340"/>
    </source>
</evidence>
<dbReference type="GO" id="GO:0016887">
    <property type="term" value="F:ATP hydrolysis activity"/>
    <property type="evidence" value="ECO:0007669"/>
    <property type="project" value="InterPro"/>
</dbReference>
<dbReference type="AlphaFoldDB" id="A0A6J2UY96"/>
<dbReference type="GO" id="GO:0032300">
    <property type="term" value="C:mismatch repair complex"/>
    <property type="evidence" value="ECO:0007669"/>
    <property type="project" value="InterPro"/>
</dbReference>
<dbReference type="Gene3D" id="3.30.1370.100">
    <property type="entry name" value="MutL, C-terminal domain, regulatory subdomain"/>
    <property type="match status" value="1"/>
</dbReference>
<dbReference type="Gene3D" id="3.30.565.10">
    <property type="entry name" value="Histidine kinase-like ATPase, C-terminal domain"/>
    <property type="match status" value="1"/>
</dbReference>
<dbReference type="InterPro" id="IPR042120">
    <property type="entry name" value="MutL_C_dimsub"/>
</dbReference>
<dbReference type="Gene3D" id="3.30.230.10">
    <property type="match status" value="1"/>
</dbReference>
<dbReference type="Pfam" id="PF13589">
    <property type="entry name" value="HATPase_c_3"/>
    <property type="match status" value="1"/>
</dbReference>